<dbReference type="Pfam" id="PF00069">
    <property type="entry name" value="Pkinase"/>
    <property type="match status" value="1"/>
</dbReference>
<feature type="domain" description="Protein kinase" evidence="2">
    <location>
        <begin position="183"/>
        <end position="514"/>
    </location>
</feature>
<dbReference type="Proteomes" id="UP000054321">
    <property type="component" value="Unassembled WGS sequence"/>
</dbReference>
<dbReference type="PROSITE" id="PS50011">
    <property type="entry name" value="PROTEIN_KINASE_DOM"/>
    <property type="match status" value="1"/>
</dbReference>
<dbReference type="InterPro" id="IPR000719">
    <property type="entry name" value="Prot_kinase_dom"/>
</dbReference>
<dbReference type="SMART" id="SM00220">
    <property type="entry name" value="S_TKc"/>
    <property type="match status" value="1"/>
</dbReference>
<organism evidence="3 4">
    <name type="scientific">Oidiodendron maius (strain Zn)</name>
    <dbReference type="NCBI Taxonomy" id="913774"/>
    <lineage>
        <taxon>Eukaryota</taxon>
        <taxon>Fungi</taxon>
        <taxon>Dikarya</taxon>
        <taxon>Ascomycota</taxon>
        <taxon>Pezizomycotina</taxon>
        <taxon>Leotiomycetes</taxon>
        <taxon>Leotiomycetes incertae sedis</taxon>
        <taxon>Myxotrichaceae</taxon>
        <taxon>Oidiodendron</taxon>
    </lineage>
</organism>
<dbReference type="EMBL" id="KN832884">
    <property type="protein sequence ID" value="KIM96261.1"/>
    <property type="molecule type" value="Genomic_DNA"/>
</dbReference>
<protein>
    <recommendedName>
        <fullName evidence="2">Protein kinase domain-containing protein</fullName>
    </recommendedName>
</protein>
<dbReference type="PANTHER" id="PTHR24359">
    <property type="entry name" value="SERINE/THREONINE-PROTEIN KINASE SBK1"/>
    <property type="match status" value="1"/>
</dbReference>
<dbReference type="InterPro" id="IPR011009">
    <property type="entry name" value="Kinase-like_dom_sf"/>
</dbReference>
<name>A0A0C3H174_OIDMZ</name>
<dbReference type="AlphaFoldDB" id="A0A0C3H174"/>
<gene>
    <name evidence="3" type="ORF">OIDMADRAFT_58604</name>
</gene>
<reference evidence="4" key="2">
    <citation type="submission" date="2015-01" db="EMBL/GenBank/DDBJ databases">
        <title>Evolutionary Origins and Diversification of the Mycorrhizal Mutualists.</title>
        <authorList>
            <consortium name="DOE Joint Genome Institute"/>
            <consortium name="Mycorrhizal Genomics Consortium"/>
            <person name="Kohler A."/>
            <person name="Kuo A."/>
            <person name="Nagy L.G."/>
            <person name="Floudas D."/>
            <person name="Copeland A."/>
            <person name="Barry K.W."/>
            <person name="Cichocki N."/>
            <person name="Veneault-Fourrey C."/>
            <person name="LaButti K."/>
            <person name="Lindquist E.A."/>
            <person name="Lipzen A."/>
            <person name="Lundell T."/>
            <person name="Morin E."/>
            <person name="Murat C."/>
            <person name="Riley R."/>
            <person name="Ohm R."/>
            <person name="Sun H."/>
            <person name="Tunlid A."/>
            <person name="Henrissat B."/>
            <person name="Grigoriev I.V."/>
            <person name="Hibbett D.S."/>
            <person name="Martin F."/>
        </authorList>
    </citation>
    <scope>NUCLEOTIDE SEQUENCE [LARGE SCALE GENOMIC DNA]</scope>
    <source>
        <strain evidence="4">Zn</strain>
    </source>
</reference>
<accession>A0A0C3H174</accession>
<evidence type="ECO:0000259" key="2">
    <source>
        <dbReference type="PROSITE" id="PS50011"/>
    </source>
</evidence>
<proteinExistence type="predicted"/>
<dbReference type="InParanoid" id="A0A0C3H174"/>
<dbReference type="HOGENOM" id="CLU_017513_4_1_1"/>
<dbReference type="GO" id="GO:0004674">
    <property type="term" value="F:protein serine/threonine kinase activity"/>
    <property type="evidence" value="ECO:0007669"/>
    <property type="project" value="TreeGrafter"/>
</dbReference>
<reference evidence="3 4" key="1">
    <citation type="submission" date="2014-04" db="EMBL/GenBank/DDBJ databases">
        <authorList>
            <consortium name="DOE Joint Genome Institute"/>
            <person name="Kuo A."/>
            <person name="Martino E."/>
            <person name="Perotto S."/>
            <person name="Kohler A."/>
            <person name="Nagy L.G."/>
            <person name="Floudas D."/>
            <person name="Copeland A."/>
            <person name="Barry K.W."/>
            <person name="Cichocki N."/>
            <person name="Veneault-Fourrey C."/>
            <person name="LaButti K."/>
            <person name="Lindquist E.A."/>
            <person name="Lipzen A."/>
            <person name="Lundell T."/>
            <person name="Morin E."/>
            <person name="Murat C."/>
            <person name="Sun H."/>
            <person name="Tunlid A."/>
            <person name="Henrissat B."/>
            <person name="Grigoriev I.V."/>
            <person name="Hibbett D.S."/>
            <person name="Martin F."/>
            <person name="Nordberg H.P."/>
            <person name="Cantor M.N."/>
            <person name="Hua S.X."/>
        </authorList>
    </citation>
    <scope>NUCLEOTIDE SEQUENCE [LARGE SCALE GENOMIC DNA]</scope>
    <source>
        <strain evidence="3 4">Zn</strain>
    </source>
</reference>
<evidence type="ECO:0000313" key="3">
    <source>
        <dbReference type="EMBL" id="KIM96261.1"/>
    </source>
</evidence>
<dbReference type="OrthoDB" id="1046782at2759"/>
<feature type="compositionally biased region" description="Low complexity" evidence="1">
    <location>
        <begin position="434"/>
        <end position="447"/>
    </location>
</feature>
<dbReference type="Gene3D" id="1.10.510.10">
    <property type="entry name" value="Transferase(Phosphotransferase) domain 1"/>
    <property type="match status" value="1"/>
</dbReference>
<evidence type="ECO:0000256" key="1">
    <source>
        <dbReference type="SAM" id="MobiDB-lite"/>
    </source>
</evidence>
<feature type="region of interest" description="Disordered" evidence="1">
    <location>
        <begin position="434"/>
        <end position="459"/>
    </location>
</feature>
<evidence type="ECO:0000313" key="4">
    <source>
        <dbReference type="Proteomes" id="UP000054321"/>
    </source>
</evidence>
<dbReference type="GO" id="GO:0005524">
    <property type="term" value="F:ATP binding"/>
    <property type="evidence" value="ECO:0007669"/>
    <property type="project" value="InterPro"/>
</dbReference>
<keyword evidence="4" id="KW-1185">Reference proteome</keyword>
<dbReference type="PANTHER" id="PTHR24359:SF37">
    <property type="entry name" value="PROTEIN KINASE DOMAIN-CONTAINING PROTEIN"/>
    <property type="match status" value="1"/>
</dbReference>
<dbReference type="SUPFAM" id="SSF56112">
    <property type="entry name" value="Protein kinase-like (PK-like)"/>
    <property type="match status" value="1"/>
</dbReference>
<sequence>MEPGLRFSSINRLDHLGADSEPSVVTDLGEYLYETSDYIFQQTATALSLPIHYDGSEGPLQARLFKESEKTRKNMGLVDRENTGFVPKLEQPRIMTESLVAEELSKIVKNLEEYASNICGCLTQDRDMGESHEQRGKTFRKIFATLLLIELPGEIRRFIEEGVCDADLPLMKSDETGQSARTFSLYRKTAPGVRMKCFEGWKRSTLEQFEKYQWKLVSPFFSRGEDDNTMHWLFQDEVILPFTHQEYAHSGAHGKDFKVKIHPEHHGFHENKEFRMLRRLSHAHLISLLATYQYGGHFHLIFPWAECDLRTYWETKNPNPPHDIDTLLWMARQCEGIAEGLDRIHHHETSSMSSIILDFSDGDLMRSPWTPMTPSLMNPGPGRRSSVAKPRASRIVFGRHGDIKPTNLLWFPDPTDSNGKGTIKICDFGAGEFSTDASSPSSSDSISHTPPYRPPESDLPDFTVTNSYDVWTLGCLYFEFITWFMGGFNLVEDFKTHRGTLQAVRVEPMPSSRY</sequence>